<proteinExistence type="predicted"/>
<reference evidence="3" key="1">
    <citation type="submission" date="2019-11" db="EMBL/GenBank/DDBJ databases">
        <title>Nori genome reveals adaptations in red seaweeds to the harsh intertidal environment.</title>
        <authorList>
            <person name="Wang D."/>
            <person name="Mao Y."/>
        </authorList>
    </citation>
    <scope>NUCLEOTIDE SEQUENCE [LARGE SCALE GENOMIC DNA]</scope>
    <source>
        <tissue evidence="3">Gametophyte</tissue>
    </source>
</reference>
<feature type="compositionally biased region" description="Low complexity" evidence="1">
    <location>
        <begin position="123"/>
        <end position="132"/>
    </location>
</feature>
<evidence type="ECO:0000313" key="4">
    <source>
        <dbReference type="Proteomes" id="UP000798662"/>
    </source>
</evidence>
<feature type="compositionally biased region" description="Low complexity" evidence="1">
    <location>
        <begin position="1"/>
        <end position="14"/>
    </location>
</feature>
<protein>
    <submittedName>
        <fullName evidence="3">Uncharacterized protein</fullName>
    </submittedName>
</protein>
<evidence type="ECO:0000256" key="1">
    <source>
        <dbReference type="SAM" id="MobiDB-lite"/>
    </source>
</evidence>
<keyword evidence="2" id="KW-1133">Transmembrane helix</keyword>
<dbReference type="EMBL" id="WMLA01000025">
    <property type="protein sequence ID" value="KAK1857380.1"/>
    <property type="molecule type" value="Genomic_DNA"/>
</dbReference>
<evidence type="ECO:0000256" key="2">
    <source>
        <dbReference type="SAM" id="Phobius"/>
    </source>
</evidence>
<gene>
    <name evidence="3" type="ORF">I4F81_012939</name>
</gene>
<feature type="transmembrane region" description="Helical" evidence="2">
    <location>
        <begin position="196"/>
        <end position="218"/>
    </location>
</feature>
<sequence>MARRTSVSVTSSASEPRPAAPLAPPLPAPLAPSVTSFCCKYSRSTAAAVGFLVFLGLGELASISAAVAVCEGALLAGLPDEKEELASSLPVPAPPSLSPPMLSAADPPSLLLPSRSSAAALSCPSSPSIPSATELSPPVLPPAGGPPGARPAAGEPGLAAASAHMSIGSCTVCWVETCDFLNASRARSKSIAPPNLIIWSSLWAALMPVPLITAHVAIKRVRRFLIFLSTAATVRVRAMGWSAAGVASTNAWSRAPPARRFMSPVRRARYAAQCVTAAVRTPTHSPG</sequence>
<feature type="compositionally biased region" description="Pro residues" evidence="1">
    <location>
        <begin position="138"/>
        <end position="149"/>
    </location>
</feature>
<feature type="region of interest" description="Disordered" evidence="1">
    <location>
        <begin position="123"/>
        <end position="155"/>
    </location>
</feature>
<keyword evidence="2" id="KW-0812">Transmembrane</keyword>
<keyword evidence="4" id="KW-1185">Reference proteome</keyword>
<accession>A0ABQ9T8T9</accession>
<evidence type="ECO:0000313" key="3">
    <source>
        <dbReference type="EMBL" id="KAK1857380.1"/>
    </source>
</evidence>
<name>A0ABQ9T8T9_PYRYE</name>
<organism evidence="3 4">
    <name type="scientific">Pyropia yezoensis</name>
    <name type="common">Susabi-nori</name>
    <name type="synonym">Porphyra yezoensis</name>
    <dbReference type="NCBI Taxonomy" id="2788"/>
    <lineage>
        <taxon>Eukaryota</taxon>
        <taxon>Rhodophyta</taxon>
        <taxon>Bangiophyceae</taxon>
        <taxon>Bangiales</taxon>
        <taxon>Bangiaceae</taxon>
        <taxon>Pyropia</taxon>
    </lineage>
</organism>
<comment type="caution">
    <text evidence="3">The sequence shown here is derived from an EMBL/GenBank/DDBJ whole genome shotgun (WGS) entry which is preliminary data.</text>
</comment>
<keyword evidence="2" id="KW-0472">Membrane</keyword>
<feature type="region of interest" description="Disordered" evidence="1">
    <location>
        <begin position="1"/>
        <end position="25"/>
    </location>
</feature>
<dbReference type="Proteomes" id="UP000798662">
    <property type="component" value="Unassembled WGS sequence"/>
</dbReference>